<evidence type="ECO:0000313" key="3">
    <source>
        <dbReference type="Proteomes" id="UP000478052"/>
    </source>
</evidence>
<evidence type="ECO:0008006" key="4">
    <source>
        <dbReference type="Google" id="ProtNLM"/>
    </source>
</evidence>
<dbReference type="AlphaFoldDB" id="A0A6G0W211"/>
<evidence type="ECO:0000313" key="2">
    <source>
        <dbReference type="EMBL" id="KAF0720345.1"/>
    </source>
</evidence>
<keyword evidence="3" id="KW-1185">Reference proteome</keyword>
<feature type="region of interest" description="Disordered" evidence="1">
    <location>
        <begin position="1"/>
        <end position="90"/>
    </location>
</feature>
<dbReference type="OrthoDB" id="6416242at2759"/>
<accession>A0A6G0W211</accession>
<reference evidence="2 3" key="1">
    <citation type="submission" date="2019-08" db="EMBL/GenBank/DDBJ databases">
        <title>Whole genome of Aphis craccivora.</title>
        <authorList>
            <person name="Voronova N.V."/>
            <person name="Shulinski R.S."/>
            <person name="Bandarenka Y.V."/>
            <person name="Zhorov D.G."/>
            <person name="Warner D."/>
        </authorList>
    </citation>
    <scope>NUCLEOTIDE SEQUENCE [LARGE SCALE GENOMIC DNA]</scope>
    <source>
        <strain evidence="2">180601</strain>
        <tissue evidence="2">Whole Body</tissue>
    </source>
</reference>
<organism evidence="2 3">
    <name type="scientific">Aphis craccivora</name>
    <name type="common">Cowpea aphid</name>
    <dbReference type="NCBI Taxonomy" id="307492"/>
    <lineage>
        <taxon>Eukaryota</taxon>
        <taxon>Metazoa</taxon>
        <taxon>Ecdysozoa</taxon>
        <taxon>Arthropoda</taxon>
        <taxon>Hexapoda</taxon>
        <taxon>Insecta</taxon>
        <taxon>Pterygota</taxon>
        <taxon>Neoptera</taxon>
        <taxon>Paraneoptera</taxon>
        <taxon>Hemiptera</taxon>
        <taxon>Sternorrhyncha</taxon>
        <taxon>Aphidomorpha</taxon>
        <taxon>Aphidoidea</taxon>
        <taxon>Aphididae</taxon>
        <taxon>Aphidini</taxon>
        <taxon>Aphis</taxon>
        <taxon>Aphis</taxon>
    </lineage>
</organism>
<feature type="region of interest" description="Disordered" evidence="1">
    <location>
        <begin position="196"/>
        <end position="233"/>
    </location>
</feature>
<proteinExistence type="predicted"/>
<dbReference type="EMBL" id="VUJU01009452">
    <property type="protein sequence ID" value="KAF0720345.1"/>
    <property type="molecule type" value="Genomic_DNA"/>
</dbReference>
<feature type="compositionally biased region" description="Polar residues" evidence="1">
    <location>
        <begin position="196"/>
        <end position="209"/>
    </location>
</feature>
<evidence type="ECO:0000256" key="1">
    <source>
        <dbReference type="SAM" id="MobiDB-lite"/>
    </source>
</evidence>
<dbReference type="Proteomes" id="UP000478052">
    <property type="component" value="Unassembled WGS sequence"/>
</dbReference>
<gene>
    <name evidence="2" type="ORF">FWK35_00026656</name>
</gene>
<comment type="caution">
    <text evidence="2">The sequence shown here is derived from an EMBL/GenBank/DDBJ whole genome shotgun (WGS) entry which is preliminary data.</text>
</comment>
<name>A0A6G0W211_APHCR</name>
<protein>
    <recommendedName>
        <fullName evidence="4">BESS domain-containing protein</fullName>
    </recommendedName>
</protein>
<feature type="compositionally biased region" description="Basic and acidic residues" evidence="1">
    <location>
        <begin position="39"/>
        <end position="53"/>
    </location>
</feature>
<feature type="compositionally biased region" description="Acidic residues" evidence="1">
    <location>
        <begin position="20"/>
        <end position="32"/>
    </location>
</feature>
<sequence length="233" mass="26655">MAFILPYLESRKTQSYLAAEQEDVSEESEVEENTPSQSEEGKETGHDFQDNQVKDGNMVDDTETTFTSTKQRSNDLKLSRNKNQKRLTDTPSQQMVQILKENAEIRKRKYEEKNSIRPLQSRSTSILENLDDTDLFFLNMAKMTKQMPKYEQAQIKLALSNSVLSTELSLNQHTSQYNSQNQMETQSFYFQSPSSADSIHTITSPSDYSSLDKEHSTNGERPTLLEITSLSNV</sequence>